<dbReference type="AlphaFoldDB" id="E3LQP1"/>
<dbReference type="HOGENOM" id="CLU_2869729_0_0_1"/>
<evidence type="ECO:0000313" key="1">
    <source>
        <dbReference type="EMBL" id="EFP07552.1"/>
    </source>
</evidence>
<proteinExistence type="predicted"/>
<dbReference type="Gene3D" id="1.10.510.10">
    <property type="entry name" value="Transferase(Phosphotransferase) domain 1"/>
    <property type="match status" value="1"/>
</dbReference>
<keyword evidence="2" id="KW-1185">Reference proteome</keyword>
<dbReference type="SUPFAM" id="SSF56112">
    <property type="entry name" value="Protein kinase-like (PK-like)"/>
    <property type="match status" value="1"/>
</dbReference>
<gene>
    <name evidence="1" type="ORF">CRE_26467</name>
</gene>
<organism evidence="2">
    <name type="scientific">Caenorhabditis remanei</name>
    <name type="common">Caenorhabditis vulgaris</name>
    <dbReference type="NCBI Taxonomy" id="31234"/>
    <lineage>
        <taxon>Eukaryota</taxon>
        <taxon>Metazoa</taxon>
        <taxon>Ecdysozoa</taxon>
        <taxon>Nematoda</taxon>
        <taxon>Chromadorea</taxon>
        <taxon>Rhabditida</taxon>
        <taxon>Rhabditina</taxon>
        <taxon>Rhabditomorpha</taxon>
        <taxon>Rhabditoidea</taxon>
        <taxon>Rhabditidae</taxon>
        <taxon>Peloderinae</taxon>
        <taxon>Caenorhabditis</taxon>
    </lineage>
</organism>
<dbReference type="EMBL" id="DS268413">
    <property type="protein sequence ID" value="EFP07552.1"/>
    <property type="molecule type" value="Genomic_DNA"/>
</dbReference>
<evidence type="ECO:0000313" key="2">
    <source>
        <dbReference type="Proteomes" id="UP000008281"/>
    </source>
</evidence>
<dbReference type="OrthoDB" id="5979581at2759"/>
<sequence>MPKNNPHDMIEVMKGLLKFDEKDRLTAQQVLHSRWISRWKLRWDEESAQRRVSEIRMREGRLDL</sequence>
<accession>E3LQP1</accession>
<reference evidence="1" key="1">
    <citation type="submission" date="2007-07" db="EMBL/GenBank/DDBJ databases">
        <title>PCAP assembly of the Caenorhabditis remanei genome.</title>
        <authorList>
            <consortium name="The Caenorhabditis remanei Sequencing Consortium"/>
            <person name="Wilson R.K."/>
        </authorList>
    </citation>
    <scope>NUCLEOTIDE SEQUENCE [LARGE SCALE GENOMIC DNA]</scope>
    <source>
        <strain evidence="1">PB4641</strain>
    </source>
</reference>
<name>E3LQP1_CAERE</name>
<dbReference type="InterPro" id="IPR011009">
    <property type="entry name" value="Kinase-like_dom_sf"/>
</dbReference>
<dbReference type="Proteomes" id="UP000008281">
    <property type="component" value="Unassembled WGS sequence"/>
</dbReference>
<protein>
    <submittedName>
        <fullName evidence="1">Uncharacterized protein</fullName>
    </submittedName>
</protein>